<sequence>MNKHFNTYVHKIIEIIKKEDRKFSFAEVEAKSGVKVVNLTSLLKNNPKISLENNFLKYVPEFDIKTKQDIINIVKNEGIEMDRISDCFVDVRKLMEISEPKPQHVGVRKRAKNALPPIMTDDFIILRDLDGQEVVFLNEKIENLPSEDESLEKIKELYDSIETPNYQNVCDYLKERGIKTNTQVAKKPILRTPAKKKKYKRKIKITNTHVEGLDLNNMEDDE</sequence>
<evidence type="ECO:0000259" key="1">
    <source>
        <dbReference type="PROSITE" id="PS51351"/>
    </source>
</evidence>
<organism evidence="2 3">
    <name type="scientific">Ecytonucleospora hepatopenaei</name>
    <dbReference type="NCBI Taxonomy" id="646526"/>
    <lineage>
        <taxon>Eukaryota</taxon>
        <taxon>Fungi</taxon>
        <taxon>Fungi incertae sedis</taxon>
        <taxon>Microsporidia</taxon>
        <taxon>Enterocytozoonidae</taxon>
        <taxon>Ecytonucleospora</taxon>
    </lineage>
</organism>
<dbReference type="VEuPathDB" id="MicrosporidiaDB:EHP00_1650"/>
<dbReference type="Proteomes" id="UP000192758">
    <property type="component" value="Unassembled WGS sequence"/>
</dbReference>
<keyword evidence="3" id="KW-1185">Reference proteome</keyword>
<dbReference type="PROSITE" id="PS51351">
    <property type="entry name" value="TFIIE_BETA_C"/>
    <property type="match status" value="1"/>
</dbReference>
<dbReference type="GO" id="GO:0001097">
    <property type="term" value="F:TFIIH-class transcription factor complex binding"/>
    <property type="evidence" value="ECO:0007669"/>
    <property type="project" value="TreeGrafter"/>
</dbReference>
<dbReference type="PANTHER" id="PTHR12716:SF8">
    <property type="entry name" value="TRANSCRIPTION INITIATION FACTOR IIE SUBUNIT BETA"/>
    <property type="match status" value="1"/>
</dbReference>
<dbReference type="EMBL" id="MNPJ01000010">
    <property type="protein sequence ID" value="OQS55361.1"/>
    <property type="molecule type" value="Genomic_DNA"/>
</dbReference>
<protein>
    <recommendedName>
        <fullName evidence="1">TFIIE beta domain-containing protein</fullName>
    </recommendedName>
</protein>
<dbReference type="STRING" id="646526.A0A1W0E801"/>
<dbReference type="Pfam" id="PF02186">
    <property type="entry name" value="TFIIE_beta"/>
    <property type="match status" value="1"/>
</dbReference>
<feature type="domain" description="TFIIE beta" evidence="1">
    <location>
        <begin position="1"/>
        <end position="65"/>
    </location>
</feature>
<dbReference type="PANTHER" id="PTHR12716">
    <property type="entry name" value="TRANSCRIPTION INITIATION FACTOR IIE, BETA SUBUNIT"/>
    <property type="match status" value="1"/>
</dbReference>
<evidence type="ECO:0000313" key="2">
    <source>
        <dbReference type="EMBL" id="OQS55361.1"/>
    </source>
</evidence>
<gene>
    <name evidence="2" type="ORF">EHP00_1650</name>
</gene>
<comment type="caution">
    <text evidence="2">The sequence shown here is derived from an EMBL/GenBank/DDBJ whole genome shotgun (WGS) entry which is preliminary data.</text>
</comment>
<dbReference type="GO" id="GO:0005673">
    <property type="term" value="C:transcription factor TFIIE complex"/>
    <property type="evidence" value="ECO:0007669"/>
    <property type="project" value="InterPro"/>
</dbReference>
<proteinExistence type="predicted"/>
<reference evidence="2 3" key="1">
    <citation type="journal article" date="2017" name="Environ. Microbiol.">
        <title>Decay of the glycolytic pathway and adaptation to intranuclear parasitism within Enterocytozoonidae microsporidia.</title>
        <authorList>
            <person name="Wiredu Boakye D."/>
            <person name="Jaroenlak P."/>
            <person name="Prachumwat A."/>
            <person name="Williams T.A."/>
            <person name="Bateman K.S."/>
            <person name="Itsathitphaisarn O."/>
            <person name="Sritunyalucksana K."/>
            <person name="Paszkiewicz K.H."/>
            <person name="Moore K.A."/>
            <person name="Stentiford G.D."/>
            <person name="Williams B.A."/>
        </authorList>
    </citation>
    <scope>NUCLEOTIDE SEQUENCE [LARGE SCALE GENOMIC DNA]</scope>
    <source>
        <strain evidence="2 3">TH1</strain>
    </source>
</reference>
<evidence type="ECO:0000313" key="3">
    <source>
        <dbReference type="Proteomes" id="UP000192758"/>
    </source>
</evidence>
<dbReference type="AlphaFoldDB" id="A0A1W0E801"/>
<accession>A0A1W0E801</accession>
<dbReference type="InterPro" id="IPR003166">
    <property type="entry name" value="TFIIE_bsu_DNA-bd"/>
</dbReference>
<dbReference type="OrthoDB" id="3907302at2759"/>
<name>A0A1W0E801_9MICR</name>
<dbReference type="GO" id="GO:0006367">
    <property type="term" value="P:transcription initiation at RNA polymerase II promoter"/>
    <property type="evidence" value="ECO:0007669"/>
    <property type="project" value="InterPro"/>
</dbReference>
<dbReference type="InterPro" id="IPR016656">
    <property type="entry name" value="TFIIE-bsu"/>
</dbReference>